<dbReference type="InterPro" id="IPR014757">
    <property type="entry name" value="Tscrpt_reg_IclR_C"/>
</dbReference>
<organism evidence="7 8">
    <name type="scientific">Rhodococcus olei</name>
    <dbReference type="NCBI Taxonomy" id="2161675"/>
    <lineage>
        <taxon>Bacteria</taxon>
        <taxon>Bacillati</taxon>
        <taxon>Actinomycetota</taxon>
        <taxon>Actinomycetes</taxon>
        <taxon>Mycobacteriales</taxon>
        <taxon>Nocardiaceae</taxon>
        <taxon>Rhodococcus</taxon>
    </lineage>
</organism>
<comment type="caution">
    <text evidence="7">The sequence shown here is derived from an EMBL/GenBank/DDBJ whole genome shotgun (WGS) entry which is preliminary data.</text>
</comment>
<evidence type="ECO:0000256" key="4">
    <source>
        <dbReference type="SAM" id="MobiDB-lite"/>
    </source>
</evidence>
<evidence type="ECO:0000259" key="6">
    <source>
        <dbReference type="PROSITE" id="PS51078"/>
    </source>
</evidence>
<name>A0ABP8PPW0_9NOCA</name>
<evidence type="ECO:0000256" key="2">
    <source>
        <dbReference type="ARBA" id="ARBA00023125"/>
    </source>
</evidence>
<dbReference type="SUPFAM" id="SSF46785">
    <property type="entry name" value="Winged helix' DNA-binding domain"/>
    <property type="match status" value="1"/>
</dbReference>
<feature type="region of interest" description="Disordered" evidence="4">
    <location>
        <begin position="1"/>
        <end position="21"/>
    </location>
</feature>
<evidence type="ECO:0000313" key="8">
    <source>
        <dbReference type="Proteomes" id="UP001501183"/>
    </source>
</evidence>
<reference evidence="8" key="1">
    <citation type="journal article" date="2019" name="Int. J. Syst. Evol. Microbiol.">
        <title>The Global Catalogue of Microorganisms (GCM) 10K type strain sequencing project: providing services to taxonomists for standard genome sequencing and annotation.</title>
        <authorList>
            <consortium name="The Broad Institute Genomics Platform"/>
            <consortium name="The Broad Institute Genome Sequencing Center for Infectious Disease"/>
            <person name="Wu L."/>
            <person name="Ma J."/>
        </authorList>
    </citation>
    <scope>NUCLEOTIDE SEQUENCE [LARGE SCALE GENOMIC DNA]</scope>
    <source>
        <strain evidence="8">JCM 32206</strain>
    </source>
</reference>
<dbReference type="InterPro" id="IPR005471">
    <property type="entry name" value="Tscrpt_reg_IclR_N"/>
</dbReference>
<dbReference type="InterPro" id="IPR036390">
    <property type="entry name" value="WH_DNA-bd_sf"/>
</dbReference>
<keyword evidence="2" id="KW-0238">DNA-binding</keyword>
<evidence type="ECO:0000256" key="3">
    <source>
        <dbReference type="ARBA" id="ARBA00023163"/>
    </source>
</evidence>
<keyword evidence="8" id="KW-1185">Reference proteome</keyword>
<accession>A0ABP8PPW0</accession>
<dbReference type="SUPFAM" id="SSF55781">
    <property type="entry name" value="GAF domain-like"/>
    <property type="match status" value="1"/>
</dbReference>
<dbReference type="PANTHER" id="PTHR30136:SF35">
    <property type="entry name" value="HTH-TYPE TRANSCRIPTIONAL REGULATOR RV1719"/>
    <property type="match status" value="1"/>
</dbReference>
<feature type="domain" description="HTH iclR-type" evidence="5">
    <location>
        <begin position="20"/>
        <end position="81"/>
    </location>
</feature>
<dbReference type="Gene3D" id="1.10.10.10">
    <property type="entry name" value="Winged helix-like DNA-binding domain superfamily/Winged helix DNA-binding domain"/>
    <property type="match status" value="1"/>
</dbReference>
<dbReference type="Proteomes" id="UP001501183">
    <property type="component" value="Unassembled WGS sequence"/>
</dbReference>
<dbReference type="InterPro" id="IPR050707">
    <property type="entry name" value="HTH_MetabolicPath_Reg"/>
</dbReference>
<dbReference type="InterPro" id="IPR036388">
    <property type="entry name" value="WH-like_DNA-bd_sf"/>
</dbReference>
<keyword evidence="3" id="KW-0804">Transcription</keyword>
<gene>
    <name evidence="7" type="ORF">GCM10023094_50310</name>
</gene>
<proteinExistence type="predicted"/>
<evidence type="ECO:0000259" key="5">
    <source>
        <dbReference type="PROSITE" id="PS51077"/>
    </source>
</evidence>
<evidence type="ECO:0000256" key="1">
    <source>
        <dbReference type="ARBA" id="ARBA00023015"/>
    </source>
</evidence>
<dbReference type="PROSITE" id="PS51078">
    <property type="entry name" value="ICLR_ED"/>
    <property type="match status" value="1"/>
</dbReference>
<dbReference type="PANTHER" id="PTHR30136">
    <property type="entry name" value="HELIX-TURN-HELIX TRANSCRIPTIONAL REGULATOR, ICLR FAMILY"/>
    <property type="match status" value="1"/>
</dbReference>
<dbReference type="EMBL" id="BAABFB010000075">
    <property type="protein sequence ID" value="GAA4489161.1"/>
    <property type="molecule type" value="Genomic_DNA"/>
</dbReference>
<feature type="domain" description="IclR-ED" evidence="6">
    <location>
        <begin position="82"/>
        <end position="302"/>
    </location>
</feature>
<dbReference type="Pfam" id="PF09339">
    <property type="entry name" value="HTH_IclR"/>
    <property type="match status" value="1"/>
</dbReference>
<sequence length="302" mass="32513">MLEVTMTEGNTPNEVDRGGSPPTDRVVAIVELLAGRSASITIKEITEELELSRSTTTLILTSLERAGWVSRQADRRYVLGSGLIGVTEAIRDKYPVLNYGRALDTLAERAGCGVALALIGVTDATFVGIARGEDDLATAVRVGMRLPLRAPMGTSVIAHRPAAQQRAWLSTAPIETRESFEAALAQAREAGVVVYELGHTDPLVLSLIGEVVGLLAEHPRRDSLGNRALDLLGELGGPPYESGVLDEDEPLPVSYLSAPIFDHTNRAVYDLQLGPLQPNVNKAERDRLIREIREAAAKLSHS</sequence>
<dbReference type="SMART" id="SM00346">
    <property type="entry name" value="HTH_ICLR"/>
    <property type="match status" value="1"/>
</dbReference>
<protein>
    <submittedName>
        <fullName evidence="7">MarR family transcriptional regulator</fullName>
    </submittedName>
</protein>
<dbReference type="PROSITE" id="PS51077">
    <property type="entry name" value="HTH_ICLR"/>
    <property type="match status" value="1"/>
</dbReference>
<dbReference type="InterPro" id="IPR029016">
    <property type="entry name" value="GAF-like_dom_sf"/>
</dbReference>
<keyword evidence="1" id="KW-0805">Transcription regulation</keyword>
<evidence type="ECO:0000313" key="7">
    <source>
        <dbReference type="EMBL" id="GAA4489161.1"/>
    </source>
</evidence>
<dbReference type="Gene3D" id="3.30.450.40">
    <property type="match status" value="2"/>
</dbReference>